<proteinExistence type="predicted"/>
<dbReference type="RefSeq" id="WP_167306660.1">
    <property type="nucleotide sequence ID" value="NZ_FNDI01000053.1"/>
</dbReference>
<keyword evidence="2" id="KW-1185">Reference proteome</keyword>
<evidence type="ECO:0000313" key="2">
    <source>
        <dbReference type="Proteomes" id="UP000198900"/>
    </source>
</evidence>
<organism evidence="1 2">
    <name type="scientific">Paraburkholderia steynii</name>
    <dbReference type="NCBI Taxonomy" id="1245441"/>
    <lineage>
        <taxon>Bacteria</taxon>
        <taxon>Pseudomonadati</taxon>
        <taxon>Pseudomonadota</taxon>
        <taxon>Betaproteobacteria</taxon>
        <taxon>Burkholderiales</taxon>
        <taxon>Burkholderiaceae</taxon>
        <taxon>Paraburkholderia</taxon>
    </lineage>
</organism>
<evidence type="ECO:0000313" key="1">
    <source>
        <dbReference type="EMBL" id="SDJ46930.1"/>
    </source>
</evidence>
<protein>
    <submittedName>
        <fullName evidence="1">Uncharacterized protein</fullName>
    </submittedName>
</protein>
<reference evidence="1" key="1">
    <citation type="submission" date="2016-10" db="EMBL/GenBank/DDBJ databases">
        <authorList>
            <person name="Varghese N."/>
            <person name="Submissions S."/>
        </authorList>
    </citation>
    <scope>NUCLEOTIDE SEQUENCE [LARGE SCALE GENOMIC DNA]</scope>
    <source>
        <strain evidence="1">YR281</strain>
    </source>
</reference>
<dbReference type="Proteomes" id="UP000198900">
    <property type="component" value="Unassembled WGS sequence"/>
</dbReference>
<sequence>MDLLIAGDRHTALKLAKQAASGKTANDATTVRTLATVVDETGSANQNAVTDILLRNLKAPERSWRIQVDIANRLSMTDRAKARVFLDQQFQYFGKAPKLWPDVIAFYQRTGDDQLSKQMALACAAALPDYRNACVTASQSAAELAQVKAKTKAHVTIVTEQMKKKWFK</sequence>
<comment type="caution">
    <text evidence="1">The sequence shown here is derived from an EMBL/GenBank/DDBJ whole genome shotgun (WGS) entry which is preliminary data.</text>
</comment>
<dbReference type="AlphaFoldDB" id="A0A7Z7BKL0"/>
<accession>A0A7Z7BKL0</accession>
<dbReference type="EMBL" id="FNDI01000053">
    <property type="protein sequence ID" value="SDJ46930.1"/>
    <property type="molecule type" value="Genomic_DNA"/>
</dbReference>
<name>A0A7Z7BKL0_9BURK</name>
<gene>
    <name evidence="1" type="ORF">SAMN04487926_1537</name>
</gene>